<evidence type="ECO:0000256" key="4">
    <source>
        <dbReference type="ARBA" id="ARBA00023139"/>
    </source>
</evidence>
<evidence type="ECO:0000256" key="5">
    <source>
        <dbReference type="ARBA" id="ARBA00023288"/>
    </source>
</evidence>
<feature type="signal peptide" evidence="6">
    <location>
        <begin position="1"/>
        <end position="29"/>
    </location>
</feature>
<dbReference type="SUPFAM" id="SSF53850">
    <property type="entry name" value="Periplasmic binding protein-like II"/>
    <property type="match status" value="1"/>
</dbReference>
<keyword evidence="8" id="KW-1185">Reference proteome</keyword>
<dbReference type="EMBL" id="LYPB01000063">
    <property type="protein sequence ID" value="OAS18715.1"/>
    <property type="molecule type" value="Genomic_DNA"/>
</dbReference>
<evidence type="ECO:0000313" key="7">
    <source>
        <dbReference type="EMBL" id="OAS18715.1"/>
    </source>
</evidence>
<dbReference type="STRING" id="1850517.A8708_29305"/>
<name>A0A198AC91_9BACL</name>
<dbReference type="Proteomes" id="UP000078454">
    <property type="component" value="Unassembled WGS sequence"/>
</dbReference>
<keyword evidence="2 6" id="KW-0732">Signal</keyword>
<evidence type="ECO:0000313" key="8">
    <source>
        <dbReference type="Proteomes" id="UP000078454"/>
    </source>
</evidence>
<evidence type="ECO:0000256" key="6">
    <source>
        <dbReference type="SAM" id="SignalP"/>
    </source>
</evidence>
<dbReference type="RefSeq" id="WP_068664220.1">
    <property type="nucleotide sequence ID" value="NZ_LYPB01000063.1"/>
</dbReference>
<comment type="caution">
    <text evidence="7">The sequence shown here is derived from an EMBL/GenBank/DDBJ whole genome shotgun (WGS) entry which is preliminary data.</text>
</comment>
<keyword evidence="4" id="KW-0564">Palmitate</keyword>
<organism evidence="7 8">
    <name type="scientific">Paenibacillus oryzisoli</name>
    <dbReference type="NCBI Taxonomy" id="1850517"/>
    <lineage>
        <taxon>Bacteria</taxon>
        <taxon>Bacillati</taxon>
        <taxon>Bacillota</taxon>
        <taxon>Bacilli</taxon>
        <taxon>Bacillales</taxon>
        <taxon>Paenibacillaceae</taxon>
        <taxon>Paenibacillus</taxon>
    </lineage>
</organism>
<dbReference type="PANTHER" id="PTHR43649:SF33">
    <property type="entry name" value="POLYGALACTURONAN_RHAMNOGALACTURONAN-BINDING PROTEIN YTCQ"/>
    <property type="match status" value="1"/>
</dbReference>
<gene>
    <name evidence="7" type="ORF">A8708_29305</name>
</gene>
<dbReference type="InterPro" id="IPR006059">
    <property type="entry name" value="SBP"/>
</dbReference>
<proteinExistence type="predicted"/>
<dbReference type="OrthoDB" id="9798191at2"/>
<dbReference type="InterPro" id="IPR050490">
    <property type="entry name" value="Bact_solute-bd_prot1"/>
</dbReference>
<protein>
    <recommendedName>
        <fullName evidence="9">ABC transporter substrate-binding protein</fullName>
    </recommendedName>
</protein>
<evidence type="ECO:0000256" key="2">
    <source>
        <dbReference type="ARBA" id="ARBA00022729"/>
    </source>
</evidence>
<sequence length="454" mass="50166">MNVQKSKQAGLLALVGCMMVISTACGSNAETTTTASAAPAATKAAESAKPAEKKEVTVSLLTSQAKYKEAYKKIAQKLKDEEKITLDIQIVPDDQYYNLVKTKIATKEVPDILMNNAPSEYVTVDAPKNMVDLSNEPWVSRLANPNLLKADGKIYAMPVESSSFYSAAYYNKKVFKDLGLSEPQTYTEFLTLLETIKTKGNGITPIYMSDKDSWTTQIFMTIGLPVLLGDKAQSTWDKLLTNKMKWADIPEFKTILTNFTDLYTKGYVNKDHMTATFDNAKDALATGKTAMLYNGEWTVGDLLTKNNMASDNIGAFIVPFGDKQVMGTGAFVQGFFIPKDSKNVEAAKRVLNLISQPAYMNMYYAENPGSPGFKDVNGGNVHPAVKALVDKYITTNKYIAQVNDPMAFVSPIFPDLWQMYVDMTVQGGKTPDQVISAWDKKYADYMKQKAQPGF</sequence>
<keyword evidence="1" id="KW-1003">Cell membrane</keyword>
<evidence type="ECO:0008006" key="9">
    <source>
        <dbReference type="Google" id="ProtNLM"/>
    </source>
</evidence>
<dbReference type="Gene3D" id="3.40.190.10">
    <property type="entry name" value="Periplasmic binding protein-like II"/>
    <property type="match status" value="2"/>
</dbReference>
<dbReference type="Pfam" id="PF01547">
    <property type="entry name" value="SBP_bac_1"/>
    <property type="match status" value="1"/>
</dbReference>
<dbReference type="PROSITE" id="PS51257">
    <property type="entry name" value="PROKAR_LIPOPROTEIN"/>
    <property type="match status" value="1"/>
</dbReference>
<keyword evidence="3" id="KW-0472">Membrane</keyword>
<evidence type="ECO:0000256" key="3">
    <source>
        <dbReference type="ARBA" id="ARBA00023136"/>
    </source>
</evidence>
<accession>A0A198AC91</accession>
<dbReference type="AlphaFoldDB" id="A0A198AC91"/>
<evidence type="ECO:0000256" key="1">
    <source>
        <dbReference type="ARBA" id="ARBA00022475"/>
    </source>
</evidence>
<dbReference type="PANTHER" id="PTHR43649">
    <property type="entry name" value="ARABINOSE-BINDING PROTEIN-RELATED"/>
    <property type="match status" value="1"/>
</dbReference>
<reference evidence="7 8" key="1">
    <citation type="submission" date="2016-05" db="EMBL/GenBank/DDBJ databases">
        <title>Paenibacillus sp. 1ZS3-15 nov., isolated from the rhizosphere soil.</title>
        <authorList>
            <person name="Zhang X.X."/>
            <person name="Zhang J."/>
        </authorList>
    </citation>
    <scope>NUCLEOTIDE SEQUENCE [LARGE SCALE GENOMIC DNA]</scope>
    <source>
        <strain evidence="7 8">1ZS3-15</strain>
    </source>
</reference>
<keyword evidence="5" id="KW-0449">Lipoprotein</keyword>
<feature type="chain" id="PRO_5008277997" description="ABC transporter substrate-binding protein" evidence="6">
    <location>
        <begin position="30"/>
        <end position="454"/>
    </location>
</feature>